<evidence type="ECO:0000256" key="1">
    <source>
        <dbReference type="SAM" id="MobiDB-lite"/>
    </source>
</evidence>
<proteinExistence type="predicted"/>
<dbReference type="PANTHER" id="PTHR31048">
    <property type="entry name" value="OS03G0233200 PROTEIN"/>
    <property type="match status" value="1"/>
</dbReference>
<evidence type="ECO:0000313" key="5">
    <source>
        <dbReference type="Proteomes" id="UP001419268"/>
    </source>
</evidence>
<dbReference type="FunFam" id="2.60.110.10:FF:000001">
    <property type="entry name" value="THAUMATIN-LIKE PROTEIN 1"/>
    <property type="match status" value="1"/>
</dbReference>
<evidence type="ECO:0000256" key="3">
    <source>
        <dbReference type="SAM" id="SignalP"/>
    </source>
</evidence>
<evidence type="ECO:0000256" key="2">
    <source>
        <dbReference type="SAM" id="Phobius"/>
    </source>
</evidence>
<feature type="transmembrane region" description="Helical" evidence="2">
    <location>
        <begin position="350"/>
        <end position="372"/>
    </location>
</feature>
<dbReference type="AlphaFoldDB" id="A0AAP0NPA7"/>
<comment type="caution">
    <text evidence="4">The sequence shown here is derived from an EMBL/GenBank/DDBJ whole genome shotgun (WGS) entry which is preliminary data.</text>
</comment>
<name>A0AAP0NPA7_9MAGN</name>
<evidence type="ECO:0000313" key="4">
    <source>
        <dbReference type="EMBL" id="KAK9113259.1"/>
    </source>
</evidence>
<dbReference type="EMBL" id="JBBNAG010000008">
    <property type="protein sequence ID" value="KAK9113259.1"/>
    <property type="molecule type" value="Genomic_DNA"/>
</dbReference>
<keyword evidence="2" id="KW-0812">Transmembrane</keyword>
<keyword evidence="3" id="KW-0732">Signal</keyword>
<keyword evidence="2" id="KW-0472">Membrane</keyword>
<feature type="region of interest" description="Disordered" evidence="1">
    <location>
        <begin position="247"/>
        <end position="303"/>
    </location>
</feature>
<dbReference type="InterPro" id="IPR037176">
    <property type="entry name" value="Osmotin/thaumatin-like_sf"/>
</dbReference>
<accession>A0AAP0NPA7</accession>
<sequence>MESPNSSFIFFLSLLLLLMFRGVPGATFTFINNCDYTVWPGILANAGSPVLETTGFELPKDTSRTLEAPTGWSGRFWARTGCSFNSNEEQPSCRTGDCGSGQPECNGAGAVPPVTLAEFTLGSGSQDFYDVSLVDGYNLAMLVEAKNSGEATCASTGCLTDLNQRCPAELRVEGGEACKSACEQFGKPEYCCSGAYSNPSVCKPTVYSQIFKSACPRSYSYAYDDASSTFTCTAADYTITFCPSSYPNSQKSSRDPTTPVSSSSTTGMGTGTGTSTTMPDGSSSSSSSSSVGEGSSNGGSWSGSGSGFVSEGGYEAESGSETVMLADGSWIAGLATGGTPTTPPLSSLPLQLAAVALVLLSFIFTSPHFHFLH</sequence>
<feature type="signal peptide" evidence="3">
    <location>
        <begin position="1"/>
        <end position="25"/>
    </location>
</feature>
<dbReference type="SMART" id="SM00205">
    <property type="entry name" value="THN"/>
    <property type="match status" value="1"/>
</dbReference>
<keyword evidence="5" id="KW-1185">Reference proteome</keyword>
<feature type="chain" id="PRO_5042865779" description="Thaumatin-like protein 1" evidence="3">
    <location>
        <begin position="26"/>
        <end position="373"/>
    </location>
</feature>
<dbReference type="Gene3D" id="2.60.110.10">
    <property type="entry name" value="Thaumatin"/>
    <property type="match status" value="1"/>
</dbReference>
<feature type="compositionally biased region" description="Low complexity" evidence="1">
    <location>
        <begin position="255"/>
        <end position="294"/>
    </location>
</feature>
<dbReference type="SUPFAM" id="SSF49870">
    <property type="entry name" value="Osmotin, thaumatin-like protein"/>
    <property type="match status" value="1"/>
</dbReference>
<dbReference type="PROSITE" id="PS51367">
    <property type="entry name" value="THAUMATIN_2"/>
    <property type="match status" value="1"/>
</dbReference>
<protein>
    <recommendedName>
        <fullName evidence="6">Thaumatin-like protein 1</fullName>
    </recommendedName>
</protein>
<organism evidence="4 5">
    <name type="scientific">Stephania cephalantha</name>
    <dbReference type="NCBI Taxonomy" id="152367"/>
    <lineage>
        <taxon>Eukaryota</taxon>
        <taxon>Viridiplantae</taxon>
        <taxon>Streptophyta</taxon>
        <taxon>Embryophyta</taxon>
        <taxon>Tracheophyta</taxon>
        <taxon>Spermatophyta</taxon>
        <taxon>Magnoliopsida</taxon>
        <taxon>Ranunculales</taxon>
        <taxon>Menispermaceae</taxon>
        <taxon>Menispermoideae</taxon>
        <taxon>Cissampelideae</taxon>
        <taxon>Stephania</taxon>
    </lineage>
</organism>
<evidence type="ECO:0008006" key="6">
    <source>
        <dbReference type="Google" id="ProtNLM"/>
    </source>
</evidence>
<dbReference type="PRINTS" id="PR00347">
    <property type="entry name" value="THAUMATIN"/>
</dbReference>
<reference evidence="4 5" key="1">
    <citation type="submission" date="2024-01" db="EMBL/GenBank/DDBJ databases">
        <title>Genome assemblies of Stephania.</title>
        <authorList>
            <person name="Yang L."/>
        </authorList>
    </citation>
    <scope>NUCLEOTIDE SEQUENCE [LARGE SCALE GENOMIC DNA]</scope>
    <source>
        <strain evidence="4">JXDWG</strain>
        <tissue evidence="4">Leaf</tissue>
    </source>
</reference>
<dbReference type="Proteomes" id="UP001419268">
    <property type="component" value="Unassembled WGS sequence"/>
</dbReference>
<dbReference type="Pfam" id="PF00314">
    <property type="entry name" value="Thaumatin"/>
    <property type="match status" value="1"/>
</dbReference>
<keyword evidence="2" id="KW-1133">Transmembrane helix</keyword>
<dbReference type="CDD" id="cd09218">
    <property type="entry name" value="TLP-PA"/>
    <property type="match status" value="1"/>
</dbReference>
<gene>
    <name evidence="4" type="ORF">Scep_020778</name>
</gene>
<dbReference type="InterPro" id="IPR001938">
    <property type="entry name" value="Thaumatin"/>
</dbReference>